<dbReference type="PANTHER" id="PTHR30115:SF11">
    <property type="entry name" value="NITROGEN REGULATORY PROTEIN P-II HOMOLOG"/>
    <property type="match status" value="1"/>
</dbReference>
<dbReference type="AlphaFoldDB" id="F2NPW5"/>
<dbReference type="RefSeq" id="WP_013703121.1">
    <property type="nucleotide sequence ID" value="NC_015387.1"/>
</dbReference>
<dbReference type="SMART" id="SM00938">
    <property type="entry name" value="P-II"/>
    <property type="match status" value="1"/>
</dbReference>
<comment type="similarity">
    <text evidence="1">Belongs to the P(II) protein family.</text>
</comment>
<dbReference type="InterPro" id="IPR015867">
    <property type="entry name" value="N-reg_PII/ATP_PRibTrfase_C"/>
</dbReference>
<protein>
    <submittedName>
        <fullName evidence="2">Nitrogen regulatory protein P-II</fullName>
    </submittedName>
</protein>
<dbReference type="InterPro" id="IPR002187">
    <property type="entry name" value="N-reg_PII"/>
</dbReference>
<dbReference type="Gene3D" id="3.30.70.120">
    <property type="match status" value="1"/>
</dbReference>
<dbReference type="PANTHER" id="PTHR30115">
    <property type="entry name" value="NITROGEN REGULATORY PROTEIN P-II"/>
    <property type="match status" value="1"/>
</dbReference>
<dbReference type="STRING" id="869210.Marky_0311"/>
<dbReference type="PROSITE" id="PS51343">
    <property type="entry name" value="PII_GLNB_DOM"/>
    <property type="match status" value="1"/>
</dbReference>
<reference evidence="2 3" key="1">
    <citation type="journal article" date="2012" name="Stand. Genomic Sci.">
        <title>Complete genome sequence of the aerobic, heterotroph Marinithermus hydrothermalis type strain (T1(T)) from a deep-sea hydrothermal vent chimney.</title>
        <authorList>
            <person name="Copeland A."/>
            <person name="Gu W."/>
            <person name="Yasawong M."/>
            <person name="Lapidus A."/>
            <person name="Lucas S."/>
            <person name="Deshpande S."/>
            <person name="Pagani I."/>
            <person name="Tapia R."/>
            <person name="Cheng J.F."/>
            <person name="Goodwin L.A."/>
            <person name="Pitluck S."/>
            <person name="Liolios K."/>
            <person name="Ivanova N."/>
            <person name="Mavromatis K."/>
            <person name="Mikhailova N."/>
            <person name="Pati A."/>
            <person name="Chen A."/>
            <person name="Palaniappan K."/>
            <person name="Land M."/>
            <person name="Pan C."/>
            <person name="Brambilla E.M."/>
            <person name="Rohde M."/>
            <person name="Tindall B.J."/>
            <person name="Sikorski J."/>
            <person name="Goker M."/>
            <person name="Detter J.C."/>
            <person name="Bristow J."/>
            <person name="Eisen J.A."/>
            <person name="Markowitz V."/>
            <person name="Hugenholtz P."/>
            <person name="Kyrpides N.C."/>
            <person name="Klenk H.P."/>
            <person name="Woyke T."/>
        </authorList>
    </citation>
    <scope>NUCLEOTIDE SEQUENCE [LARGE SCALE GENOMIC DNA]</scope>
    <source>
        <strain evidence="3">DSM 14884 / JCM 11576 / T1</strain>
    </source>
</reference>
<dbReference type="PROSITE" id="PS00638">
    <property type="entry name" value="PII_GLNB_CTER"/>
    <property type="match status" value="1"/>
</dbReference>
<dbReference type="InterPro" id="IPR017918">
    <property type="entry name" value="N-reg_PII_CS"/>
</dbReference>
<dbReference type="EMBL" id="CP002630">
    <property type="protein sequence ID" value="AEB11066.1"/>
    <property type="molecule type" value="Genomic_DNA"/>
</dbReference>
<dbReference type="GO" id="GO:0006808">
    <property type="term" value="P:regulation of nitrogen utilization"/>
    <property type="evidence" value="ECO:0007669"/>
    <property type="project" value="InterPro"/>
</dbReference>
<keyword evidence="3" id="KW-1185">Reference proteome</keyword>
<dbReference type="Pfam" id="PF00543">
    <property type="entry name" value="P-II"/>
    <property type="match status" value="1"/>
</dbReference>
<dbReference type="OrthoDB" id="9802729at2"/>
<evidence type="ECO:0000256" key="1">
    <source>
        <dbReference type="RuleBase" id="RU003936"/>
    </source>
</evidence>
<evidence type="ECO:0000313" key="3">
    <source>
        <dbReference type="Proteomes" id="UP000007030"/>
    </source>
</evidence>
<dbReference type="HOGENOM" id="CLU_082268_0_0_0"/>
<gene>
    <name evidence="2" type="ordered locus">Marky_0311</name>
</gene>
<accession>F2NPW5</accession>
<dbReference type="GO" id="GO:0005524">
    <property type="term" value="F:ATP binding"/>
    <property type="evidence" value="ECO:0007669"/>
    <property type="project" value="TreeGrafter"/>
</dbReference>
<proteinExistence type="inferred from homology"/>
<dbReference type="GO" id="GO:0005829">
    <property type="term" value="C:cytosol"/>
    <property type="evidence" value="ECO:0007669"/>
    <property type="project" value="TreeGrafter"/>
</dbReference>
<evidence type="ECO:0000313" key="2">
    <source>
        <dbReference type="EMBL" id="AEB11066.1"/>
    </source>
</evidence>
<dbReference type="Proteomes" id="UP000007030">
    <property type="component" value="Chromosome"/>
</dbReference>
<dbReference type="GO" id="GO:0030234">
    <property type="term" value="F:enzyme regulator activity"/>
    <property type="evidence" value="ECO:0007669"/>
    <property type="project" value="InterPro"/>
</dbReference>
<dbReference type="SUPFAM" id="SSF54913">
    <property type="entry name" value="GlnB-like"/>
    <property type="match status" value="1"/>
</dbReference>
<organism evidence="2 3">
    <name type="scientific">Marinithermus hydrothermalis (strain DSM 14884 / JCM 11576 / T1)</name>
    <dbReference type="NCBI Taxonomy" id="869210"/>
    <lineage>
        <taxon>Bacteria</taxon>
        <taxon>Thermotogati</taxon>
        <taxon>Deinococcota</taxon>
        <taxon>Deinococci</taxon>
        <taxon>Thermales</taxon>
        <taxon>Thermaceae</taxon>
        <taxon>Marinithermus</taxon>
    </lineage>
</organism>
<dbReference type="PRINTS" id="PR00340">
    <property type="entry name" value="PIIGLNB"/>
</dbReference>
<dbReference type="KEGG" id="mhd:Marky_0311"/>
<sequence>MKLIVAVIRPEKLNDVLEALFKAEVRGLTVSRVQGHGGETERVETYRGTTVKMELHEKVRLEIAVSEAFVEPTVEAILRAGRTGEVGDGKVFVLPLERVYRIRTGETDAAAVTPIA</sequence>
<dbReference type="InterPro" id="IPR011322">
    <property type="entry name" value="N-reg_PII-like_a/b"/>
</dbReference>
<dbReference type="eggNOG" id="COG0347">
    <property type="taxonomic scope" value="Bacteria"/>
</dbReference>
<name>F2NPW5_MARHT</name>